<dbReference type="OrthoDB" id="9805022at2"/>
<dbReference type="PANTHER" id="PTHR30188">
    <property type="entry name" value="ABC TRANSPORTER PERMEASE PROTEIN-RELATED"/>
    <property type="match status" value="1"/>
</dbReference>
<dbReference type="eggNOG" id="COG0767">
    <property type="taxonomic scope" value="Bacteria"/>
</dbReference>
<dbReference type="GO" id="GO:0005548">
    <property type="term" value="F:phospholipid transporter activity"/>
    <property type="evidence" value="ECO:0007669"/>
    <property type="project" value="TreeGrafter"/>
</dbReference>
<evidence type="ECO:0000313" key="3">
    <source>
        <dbReference type="Proteomes" id="UP000002430"/>
    </source>
</evidence>
<dbReference type="Pfam" id="PF02405">
    <property type="entry name" value="MlaE"/>
    <property type="match status" value="1"/>
</dbReference>
<dbReference type="InterPro" id="IPR030802">
    <property type="entry name" value="Permease_MalE"/>
</dbReference>
<feature type="transmembrane region" description="Helical" evidence="1">
    <location>
        <begin position="292"/>
        <end position="311"/>
    </location>
</feature>
<keyword evidence="1" id="KW-0472">Membrane</keyword>
<feature type="transmembrane region" description="Helical" evidence="1">
    <location>
        <begin position="362"/>
        <end position="384"/>
    </location>
</feature>
<name>Q1MPH6_LAWIP</name>
<gene>
    <name evidence="2" type="primary">ttg2B</name>
    <name evidence="2" type="ordered locus">LI1047</name>
</gene>
<keyword evidence="1" id="KW-0812">Transmembrane</keyword>
<sequence length="386" mass="41738">MLQNTTHLPGKDDLPPSANITLFRQTLEISFSGNWQLNQPIPDATRFASQLNYPVVKELYLKTNSLGIWDSSLIAFIKTLINKAQSQQITINDHELPAGIKNLIQLAFQTPPNKEAHKKTTQISFLEYIGDITLSLPSTIQKILTFLGEMTLSTKRLITGHSDCSSTNIWRCMQQAGVEALPIVSLISLLVGLILAFVGVIQLRMFGAEIYVSSLVAIGMTRIMGAVMTGVILSGRTGASYAATIGTMNVNEEIDALMTFGIRPSDFLVMPRLIALTTMTPLLVVYSDFMGMLGGFIVGVGVLGIEPLEYINFTQKGFALKNLWVGIIHGIAFGIIIAITGCYQGLNSGKNASAVGLATTSAVVYSIVGIVIATACLTIIFNIFNI</sequence>
<dbReference type="RefSeq" id="WP_011527130.1">
    <property type="nucleotide sequence ID" value="NC_008011.1"/>
</dbReference>
<keyword evidence="1" id="KW-1133">Transmembrane helix</keyword>
<dbReference type="KEGG" id="lip:LI1047"/>
<evidence type="ECO:0000313" key="2">
    <source>
        <dbReference type="EMBL" id="CAJ55101.1"/>
    </source>
</evidence>
<organism evidence="2 3">
    <name type="scientific">Lawsonia intracellularis (strain PHE/MN1-00)</name>
    <dbReference type="NCBI Taxonomy" id="363253"/>
    <lineage>
        <taxon>Bacteria</taxon>
        <taxon>Pseudomonadati</taxon>
        <taxon>Thermodesulfobacteriota</taxon>
        <taxon>Desulfovibrionia</taxon>
        <taxon>Desulfovibrionales</taxon>
        <taxon>Desulfovibrionaceae</taxon>
        <taxon>Lawsonia</taxon>
    </lineage>
</organism>
<protein>
    <submittedName>
        <fullName evidence="2">ABC-type transport system involved in resistance to organic solvents, permease component</fullName>
    </submittedName>
</protein>
<dbReference type="EMBL" id="AM180252">
    <property type="protein sequence ID" value="CAJ55101.1"/>
    <property type="molecule type" value="Genomic_DNA"/>
</dbReference>
<dbReference type="PANTHER" id="PTHR30188:SF3">
    <property type="entry name" value="ABC TRANSPORTER PERMEASE"/>
    <property type="match status" value="1"/>
</dbReference>
<feature type="transmembrane region" description="Helical" evidence="1">
    <location>
        <begin position="180"/>
        <end position="204"/>
    </location>
</feature>
<dbReference type="GO" id="GO:0043190">
    <property type="term" value="C:ATP-binding cassette (ABC) transporter complex"/>
    <property type="evidence" value="ECO:0007669"/>
    <property type="project" value="InterPro"/>
</dbReference>
<feature type="transmembrane region" description="Helical" evidence="1">
    <location>
        <begin position="323"/>
        <end position="346"/>
    </location>
</feature>
<evidence type="ECO:0000256" key="1">
    <source>
        <dbReference type="SAM" id="Phobius"/>
    </source>
</evidence>
<dbReference type="STRING" id="363253.LI1047"/>
<keyword evidence="3" id="KW-1185">Reference proteome</keyword>
<reference evidence="2 3" key="1">
    <citation type="submission" date="2005-11" db="EMBL/GenBank/DDBJ databases">
        <title>The complete genome sequence of Lawsonia intracellularis: the causative agent of proliferative enteropathy.</title>
        <authorList>
            <person name="Kaur K."/>
            <person name="Zhang Q."/>
            <person name="Beckler D."/>
            <person name="Munir S."/>
            <person name="Li L."/>
            <person name="Kinsley K."/>
            <person name="Herron L."/>
            <person name="Peterson A."/>
            <person name="May B."/>
            <person name="Singh S."/>
            <person name="Gebhart C."/>
            <person name="Kapur V."/>
        </authorList>
    </citation>
    <scope>NUCLEOTIDE SEQUENCE [LARGE SCALE GENOMIC DNA]</scope>
    <source>
        <strain evidence="2 3">PHE/MN1-00</strain>
    </source>
</reference>
<dbReference type="Proteomes" id="UP000002430">
    <property type="component" value="Chromosome"/>
</dbReference>
<feature type="transmembrane region" description="Helical" evidence="1">
    <location>
        <begin position="210"/>
        <end position="233"/>
    </location>
</feature>
<dbReference type="AlphaFoldDB" id="Q1MPH6"/>
<dbReference type="HOGENOM" id="CLU_045686_0_2_7"/>
<accession>Q1MPH6</accession>
<proteinExistence type="predicted"/>